<protein>
    <submittedName>
        <fullName evidence="4">BZ3500_MvSof-1268-A1-R1_Chr10-2g02930 protein</fullName>
    </submittedName>
</protein>
<keyword evidence="5" id="KW-1185">Reference proteome</keyword>
<evidence type="ECO:0000313" key="4">
    <source>
        <dbReference type="EMBL" id="SDA01765.1"/>
    </source>
</evidence>
<evidence type="ECO:0000313" key="5">
    <source>
        <dbReference type="Proteomes" id="UP000249723"/>
    </source>
</evidence>
<proteinExistence type="predicted"/>
<dbReference type="PANTHER" id="PTHR43158:SF2">
    <property type="entry name" value="SKFA PEPTIDE EXPORT ATP-BINDING PROTEIN SKFE"/>
    <property type="match status" value="1"/>
</dbReference>
<evidence type="ECO:0000256" key="1">
    <source>
        <dbReference type="ARBA" id="ARBA00022741"/>
    </source>
</evidence>
<dbReference type="EMBL" id="FMWP01000117">
    <property type="protein sequence ID" value="SDA01765.1"/>
    <property type="molecule type" value="Genomic_DNA"/>
</dbReference>
<name>A0A2X0KCK8_9BASI</name>
<reference evidence="5" key="1">
    <citation type="submission" date="2016-10" db="EMBL/GenBank/DDBJ databases">
        <authorList>
            <person name="Jeantristanb JTB J.-T."/>
            <person name="Ricardo R."/>
        </authorList>
    </citation>
    <scope>NUCLEOTIDE SEQUENCE [LARGE SCALE GENOMIC DNA]</scope>
</reference>
<dbReference type="InterPro" id="IPR027417">
    <property type="entry name" value="P-loop_NTPase"/>
</dbReference>
<evidence type="ECO:0000259" key="3">
    <source>
        <dbReference type="PROSITE" id="PS50893"/>
    </source>
</evidence>
<keyword evidence="2" id="KW-0067">ATP-binding</keyword>
<evidence type="ECO:0000256" key="2">
    <source>
        <dbReference type="ARBA" id="ARBA00022840"/>
    </source>
</evidence>
<dbReference type="GO" id="GO:0005524">
    <property type="term" value="F:ATP binding"/>
    <property type="evidence" value="ECO:0007669"/>
    <property type="project" value="UniProtKB-KW"/>
</dbReference>
<dbReference type="Gene3D" id="3.40.50.300">
    <property type="entry name" value="P-loop containing nucleotide triphosphate hydrolases"/>
    <property type="match status" value="2"/>
</dbReference>
<dbReference type="AlphaFoldDB" id="A0A2X0KCK8"/>
<dbReference type="PANTHER" id="PTHR43158">
    <property type="entry name" value="SKFA PEPTIDE EXPORT ATP-BINDING PROTEIN SKFE"/>
    <property type="match status" value="1"/>
</dbReference>
<dbReference type="InterPro" id="IPR003439">
    <property type="entry name" value="ABC_transporter-like_ATP-bd"/>
</dbReference>
<dbReference type="PROSITE" id="PS50893">
    <property type="entry name" value="ABC_TRANSPORTER_2"/>
    <property type="match status" value="1"/>
</dbReference>
<feature type="domain" description="ABC transporter" evidence="3">
    <location>
        <begin position="20"/>
        <end position="311"/>
    </location>
</feature>
<dbReference type="OrthoDB" id="6512918at2759"/>
<dbReference type="GO" id="GO:0016887">
    <property type="term" value="F:ATP hydrolysis activity"/>
    <property type="evidence" value="ECO:0007669"/>
    <property type="project" value="InterPro"/>
</dbReference>
<accession>A0A2X0KCK8</accession>
<dbReference type="Proteomes" id="UP000249723">
    <property type="component" value="Unassembled WGS sequence"/>
</dbReference>
<dbReference type="SUPFAM" id="SSF52540">
    <property type="entry name" value="P-loop containing nucleoside triphosphate hydrolases"/>
    <property type="match status" value="2"/>
</dbReference>
<dbReference type="STRING" id="289078.A0A2X0KCK8"/>
<keyword evidence="1" id="KW-0547">Nucleotide-binding</keyword>
<sequence>MTTTNGDSNAASSSELELAIHVEDLRFAYRPVDAPELEPVLEHVNLNLPKGARCILVGANGAGKLPRQRLEWVLHLVGAAFDDRQGRRRILDDVARGVDLRLQCAHSPCHTLADHSHSTTSGLAGKSTLLQILAGKRLTRSGAKVLGQDVFFSTPRGVTYLGTEWAANPVVRSDLKVSHFLDSVGGYRNAERRDHLLDIMDVDLAWRMHEVSDGERRRVQIVAGLMAPWDLLLLDEVTVDLDVLVRSRLLSFLIEETQQRNASILYATHIFDGLDAFPTHLCHIQLGSTVPPSPLAWPIQFPSEEGATVAGVPKGVRERMEDPGRNGSKMLELALAWLQQDRQKRESGEIARDGMRKRGAKEVTESEAFYRKYDYSH</sequence>
<organism evidence="4 5">
    <name type="scientific">Microbotryum saponariae</name>
    <dbReference type="NCBI Taxonomy" id="289078"/>
    <lineage>
        <taxon>Eukaryota</taxon>
        <taxon>Fungi</taxon>
        <taxon>Dikarya</taxon>
        <taxon>Basidiomycota</taxon>
        <taxon>Pucciniomycotina</taxon>
        <taxon>Microbotryomycetes</taxon>
        <taxon>Microbotryales</taxon>
        <taxon>Microbotryaceae</taxon>
        <taxon>Microbotryum</taxon>
    </lineage>
</organism>
<dbReference type="Pfam" id="PF00005">
    <property type="entry name" value="ABC_tran"/>
    <property type="match status" value="1"/>
</dbReference>
<gene>
    <name evidence="4" type="ORF">BZ3500_MVSOF-1268-A1-R1_CHR10-2G02930</name>
</gene>